<dbReference type="GO" id="GO:0004842">
    <property type="term" value="F:ubiquitin-protein transferase activity"/>
    <property type="evidence" value="ECO:0007669"/>
    <property type="project" value="TreeGrafter"/>
</dbReference>
<dbReference type="InterPro" id="IPR036770">
    <property type="entry name" value="Ankyrin_rpt-contain_sf"/>
</dbReference>
<dbReference type="SMART" id="SM00248">
    <property type="entry name" value="ANK"/>
    <property type="match status" value="2"/>
</dbReference>
<evidence type="ECO:0000313" key="4">
    <source>
        <dbReference type="EMBL" id="SFN88818.1"/>
    </source>
</evidence>
<sequence length="135" mass="14008">MDDSAVELAHRMFDLARDGATEQLTAYLDAGVPVEITDPKGDTLLILAAYYGNDPIVTDLLARGADPNRTNDRGQTAIAAALFAQSAGAVTALLEAGADPHHGSPSAWATVEHFDIPDMRALLEEHAGPAAGSGS</sequence>
<feature type="repeat" description="ANK" evidence="3">
    <location>
        <begin position="40"/>
        <end position="72"/>
    </location>
</feature>
<evidence type="ECO:0000313" key="5">
    <source>
        <dbReference type="Proteomes" id="UP000199614"/>
    </source>
</evidence>
<dbReference type="RefSeq" id="WP_093347745.1">
    <property type="nucleotide sequence ID" value="NZ_FOUY01000023.1"/>
</dbReference>
<dbReference type="PANTHER" id="PTHR24171:SF8">
    <property type="entry name" value="BRCA1-ASSOCIATED RING DOMAIN PROTEIN 1"/>
    <property type="match status" value="1"/>
</dbReference>
<dbReference type="InterPro" id="IPR002110">
    <property type="entry name" value="Ankyrin_rpt"/>
</dbReference>
<dbReference type="PANTHER" id="PTHR24171">
    <property type="entry name" value="ANKYRIN REPEAT DOMAIN-CONTAINING PROTEIN 39-RELATED"/>
    <property type="match status" value="1"/>
</dbReference>
<protein>
    <submittedName>
        <fullName evidence="4">Uncharacterized protein</fullName>
    </submittedName>
</protein>
<name>A0A1I5CPD2_PSUAM</name>
<dbReference type="Pfam" id="PF12796">
    <property type="entry name" value="Ank_2"/>
    <property type="match status" value="1"/>
</dbReference>
<dbReference type="GO" id="GO:0085020">
    <property type="term" value="P:protein K6-linked ubiquitination"/>
    <property type="evidence" value="ECO:0007669"/>
    <property type="project" value="TreeGrafter"/>
</dbReference>
<evidence type="ECO:0000256" key="1">
    <source>
        <dbReference type="ARBA" id="ARBA00022737"/>
    </source>
</evidence>
<keyword evidence="5" id="KW-1185">Reference proteome</keyword>
<gene>
    <name evidence="4" type="ORF">SAMN05216207_1023102</name>
</gene>
<organism evidence="4 5">
    <name type="scientific">Pseudonocardia ammonioxydans</name>
    <dbReference type="NCBI Taxonomy" id="260086"/>
    <lineage>
        <taxon>Bacteria</taxon>
        <taxon>Bacillati</taxon>
        <taxon>Actinomycetota</taxon>
        <taxon>Actinomycetes</taxon>
        <taxon>Pseudonocardiales</taxon>
        <taxon>Pseudonocardiaceae</taxon>
        <taxon>Pseudonocardia</taxon>
    </lineage>
</organism>
<reference evidence="4 5" key="1">
    <citation type="submission" date="2016-10" db="EMBL/GenBank/DDBJ databases">
        <authorList>
            <person name="de Groot N.N."/>
        </authorList>
    </citation>
    <scope>NUCLEOTIDE SEQUENCE [LARGE SCALE GENOMIC DNA]</scope>
    <source>
        <strain evidence="4 5">CGMCC 4.1877</strain>
    </source>
</reference>
<dbReference type="PROSITE" id="PS50297">
    <property type="entry name" value="ANK_REP_REGION"/>
    <property type="match status" value="1"/>
</dbReference>
<evidence type="ECO:0000256" key="2">
    <source>
        <dbReference type="ARBA" id="ARBA00023043"/>
    </source>
</evidence>
<dbReference type="Proteomes" id="UP000199614">
    <property type="component" value="Unassembled WGS sequence"/>
</dbReference>
<dbReference type="STRING" id="260086.SAMN05216207_1023102"/>
<dbReference type="SUPFAM" id="SSF48403">
    <property type="entry name" value="Ankyrin repeat"/>
    <property type="match status" value="1"/>
</dbReference>
<dbReference type="OrthoDB" id="306540at2"/>
<accession>A0A1I5CPD2</accession>
<dbReference type="Gene3D" id="1.25.40.20">
    <property type="entry name" value="Ankyrin repeat-containing domain"/>
    <property type="match status" value="1"/>
</dbReference>
<dbReference type="AlphaFoldDB" id="A0A1I5CPD2"/>
<keyword evidence="1" id="KW-0677">Repeat</keyword>
<dbReference type="PROSITE" id="PS50088">
    <property type="entry name" value="ANK_REPEAT"/>
    <property type="match status" value="1"/>
</dbReference>
<dbReference type="EMBL" id="FOUY01000023">
    <property type="protein sequence ID" value="SFN88818.1"/>
    <property type="molecule type" value="Genomic_DNA"/>
</dbReference>
<keyword evidence="2 3" id="KW-0040">ANK repeat</keyword>
<proteinExistence type="predicted"/>
<evidence type="ECO:0000256" key="3">
    <source>
        <dbReference type="PROSITE-ProRule" id="PRU00023"/>
    </source>
</evidence>